<evidence type="ECO:0000256" key="1">
    <source>
        <dbReference type="SAM" id="MobiDB-lite"/>
    </source>
</evidence>
<dbReference type="InterPro" id="IPR005031">
    <property type="entry name" value="COQ10_START"/>
</dbReference>
<dbReference type="RefSeq" id="WP_129892594.1">
    <property type="nucleotide sequence ID" value="NZ_CP035758.1"/>
</dbReference>
<dbReference type="CDD" id="cd07817">
    <property type="entry name" value="SRPBCC_8"/>
    <property type="match status" value="1"/>
</dbReference>
<proteinExistence type="predicted"/>
<gene>
    <name evidence="3" type="ORF">EPA93_38420</name>
</gene>
<dbReference type="Gene3D" id="3.30.530.20">
    <property type="match status" value="1"/>
</dbReference>
<evidence type="ECO:0000259" key="2">
    <source>
        <dbReference type="Pfam" id="PF03364"/>
    </source>
</evidence>
<feature type="compositionally biased region" description="Basic and acidic residues" evidence="1">
    <location>
        <begin position="182"/>
        <end position="250"/>
    </location>
</feature>
<feature type="region of interest" description="Disordered" evidence="1">
    <location>
        <begin position="163"/>
        <end position="348"/>
    </location>
</feature>
<dbReference type="Pfam" id="PF03364">
    <property type="entry name" value="Polyketide_cyc"/>
    <property type="match status" value="1"/>
</dbReference>
<dbReference type="KEGG" id="kbs:EPA93_38420"/>
<dbReference type="InterPro" id="IPR047137">
    <property type="entry name" value="ORF3"/>
</dbReference>
<accession>A0A4P6K129</accession>
<dbReference type="EMBL" id="CP035758">
    <property type="protein sequence ID" value="QBD81533.1"/>
    <property type="molecule type" value="Genomic_DNA"/>
</dbReference>
<dbReference type="SUPFAM" id="SSF55961">
    <property type="entry name" value="Bet v1-like"/>
    <property type="match status" value="1"/>
</dbReference>
<dbReference type="OrthoDB" id="152596at2"/>
<sequence>MSEHHASITVNAPVHEVYALFTHFNDFPKYMRFVKEVTYYDEQRSHWVAQMAGTQEWDAINEDWIPDRQIGWRSTQGLQNTGKVKFQEVRPDQTQIDVYLSYTPPAGVLGAAAEKLGLDSHFDTALQEDLNNFAQMVSQAPQGALDPMQSHYLFHSESAVSQGIATKSQQASMSADPQMHPEALKTREAQQRQEAEQTQRYEQEQRQRDEQAVSREQRAARQQEEALRRQAEIDRRQAQAQEQERLRNRPAETVPDPVHDTIGGRNAAMPRTPLGDLDARSERFPRYQQDPMAARIPRRDQEETTSTAVTGMEQESPWRSNIRGKALESPEEEQASHDASERQVHKSE</sequence>
<dbReference type="InterPro" id="IPR023393">
    <property type="entry name" value="START-like_dom_sf"/>
</dbReference>
<dbReference type="PANTHER" id="PTHR33824:SF7">
    <property type="entry name" value="POLYKETIDE CYCLASE_DEHYDRASE AND LIPID TRANSPORT SUPERFAMILY PROTEIN"/>
    <property type="match status" value="1"/>
</dbReference>
<name>A0A4P6K129_KTERU</name>
<feature type="domain" description="Coenzyme Q-binding protein COQ10 START" evidence="2">
    <location>
        <begin position="10"/>
        <end position="116"/>
    </location>
</feature>
<evidence type="ECO:0000313" key="3">
    <source>
        <dbReference type="EMBL" id="QBD81533.1"/>
    </source>
</evidence>
<organism evidence="3 4">
    <name type="scientific">Ktedonosporobacter rubrisoli</name>
    <dbReference type="NCBI Taxonomy" id="2509675"/>
    <lineage>
        <taxon>Bacteria</taxon>
        <taxon>Bacillati</taxon>
        <taxon>Chloroflexota</taxon>
        <taxon>Ktedonobacteria</taxon>
        <taxon>Ktedonobacterales</taxon>
        <taxon>Ktedonosporobacteraceae</taxon>
        <taxon>Ktedonosporobacter</taxon>
    </lineage>
</organism>
<keyword evidence="4" id="KW-1185">Reference proteome</keyword>
<dbReference type="Proteomes" id="UP000290365">
    <property type="component" value="Chromosome"/>
</dbReference>
<dbReference type="PANTHER" id="PTHR33824">
    <property type="entry name" value="POLYKETIDE CYCLASE/DEHYDRASE AND LIPID TRANSPORT SUPERFAMILY PROTEIN"/>
    <property type="match status" value="1"/>
</dbReference>
<protein>
    <recommendedName>
        <fullName evidence="2">Coenzyme Q-binding protein COQ10 START domain-containing protein</fullName>
    </recommendedName>
</protein>
<evidence type="ECO:0000313" key="4">
    <source>
        <dbReference type="Proteomes" id="UP000290365"/>
    </source>
</evidence>
<feature type="compositionally biased region" description="Polar residues" evidence="1">
    <location>
        <begin position="163"/>
        <end position="175"/>
    </location>
</feature>
<feature type="compositionally biased region" description="Basic and acidic residues" evidence="1">
    <location>
        <begin position="334"/>
        <end position="348"/>
    </location>
</feature>
<reference evidence="3 4" key="1">
    <citation type="submission" date="2019-01" db="EMBL/GenBank/DDBJ databases">
        <title>Ktedonosporobacter rubrisoli SCAWS-G2.</title>
        <authorList>
            <person name="Huang Y."/>
            <person name="Yan B."/>
        </authorList>
    </citation>
    <scope>NUCLEOTIDE SEQUENCE [LARGE SCALE GENOMIC DNA]</scope>
    <source>
        <strain evidence="3 4">SCAWS-G2</strain>
    </source>
</reference>
<dbReference type="AlphaFoldDB" id="A0A4P6K129"/>